<dbReference type="PANTHER" id="PTHR34614:SF2">
    <property type="entry name" value="TRANSPOSASE IS4-LIKE DOMAIN-CONTAINING PROTEIN"/>
    <property type="match status" value="1"/>
</dbReference>
<feature type="transmembrane region" description="Helical" evidence="1">
    <location>
        <begin position="387"/>
        <end position="406"/>
    </location>
</feature>
<evidence type="ECO:0000313" key="4">
    <source>
        <dbReference type="EMBL" id="MDF0590507.1"/>
    </source>
</evidence>
<feature type="domain" description="DUF4277" evidence="3">
    <location>
        <begin position="1"/>
        <end position="58"/>
    </location>
</feature>
<dbReference type="InterPro" id="IPR025457">
    <property type="entry name" value="DUF4277"/>
</dbReference>
<accession>A0ABT5XA58</accession>
<dbReference type="Proteomes" id="UP001220010">
    <property type="component" value="Unassembled WGS sequence"/>
</dbReference>
<dbReference type="RefSeq" id="WP_316966254.1">
    <property type="nucleotide sequence ID" value="NZ_JARFPK010000013.1"/>
</dbReference>
<dbReference type="PANTHER" id="PTHR34614">
    <property type="match status" value="1"/>
</dbReference>
<dbReference type="Pfam" id="PF14104">
    <property type="entry name" value="DUF4277"/>
    <property type="match status" value="1"/>
</dbReference>
<reference evidence="5 6" key="1">
    <citation type="submission" date="2023-03" db="EMBL/GenBank/DDBJ databases">
        <title>WGS of Methanotrichaceae archaeon Mx.</title>
        <authorList>
            <person name="Sorokin D.Y."/>
            <person name="Merkel A.Y."/>
        </authorList>
    </citation>
    <scope>NUCLEOTIDE SEQUENCE [LARGE SCALE GENOMIC DNA]</scope>
    <source>
        <strain evidence="5 6">Mx</strain>
    </source>
</reference>
<comment type="caution">
    <text evidence="5">The sequence shown here is derived from an EMBL/GenBank/DDBJ whole genome shotgun (WGS) entry which is preliminary data.</text>
</comment>
<sequence length="481" mass="55070">GYVGQRLYLFPEFYEKLPVERLLGEGVTAADVNDDGLGRTLDAIYAYGPTELFNEIALKVMSQLDLGVQRLHADTTSFSVQGDYEGPSGRNAIEITLGHSKDGRMDLKQFVLGLVTNQDGIPLFAKAHSGNASDKNTIMESFLKIKNGLHLDDAAYYIADSAVYSEKNIRQLGTETLWITRVPATLNECKQLIDSDLDMVECFDPRYKCFSTSSNYGDILQKWVVYQSEPMQARMEKTFEKRLEKEDRQAGKDLAKLGRREFACEADAIKEAELWIAKLPLHRFKDLSVKSVFKKAEKKRGRPKNGEKLIEVHLIEAEIELDYDKVLKKKSKLGRFILASNDLNIDPDTILSYYKGQQKVERGFRFLKDKSFRVAEVYLKKEERIEALAMIMVLTLMIYSIAEWLIRKRMRETGETVPNQLKKPTQKPTFKWIAFLFMGVAEVTVWIKGETHLRIANLNDNLIKIIRLLGRDCEKYYGLEG</sequence>
<feature type="non-terminal residue" evidence="5">
    <location>
        <position position="1"/>
    </location>
</feature>
<keyword evidence="6" id="KW-1185">Reference proteome</keyword>
<feature type="domain" description="Transposase IS4-like" evidence="2">
    <location>
        <begin position="106"/>
        <end position="397"/>
    </location>
</feature>
<evidence type="ECO:0000259" key="2">
    <source>
        <dbReference type="Pfam" id="PF01609"/>
    </source>
</evidence>
<dbReference type="NCBIfam" id="NF033559">
    <property type="entry name" value="transpos_IS1634"/>
    <property type="match status" value="1"/>
</dbReference>
<evidence type="ECO:0000313" key="6">
    <source>
        <dbReference type="Proteomes" id="UP001220010"/>
    </source>
</evidence>
<organism evidence="5 6">
    <name type="scientific">Candidatus Methanocrinis natronophilus</name>
    <dbReference type="NCBI Taxonomy" id="3033396"/>
    <lineage>
        <taxon>Archaea</taxon>
        <taxon>Methanobacteriati</taxon>
        <taxon>Methanobacteriota</taxon>
        <taxon>Stenosarchaea group</taxon>
        <taxon>Methanomicrobia</taxon>
        <taxon>Methanotrichales</taxon>
        <taxon>Methanotrichaceae</taxon>
        <taxon>Methanocrinis</taxon>
    </lineage>
</organism>
<keyword evidence="1" id="KW-0812">Transmembrane</keyword>
<proteinExistence type="predicted"/>
<dbReference type="Pfam" id="PF01609">
    <property type="entry name" value="DDE_Tnp_1"/>
    <property type="match status" value="1"/>
</dbReference>
<dbReference type="InterPro" id="IPR002559">
    <property type="entry name" value="Transposase_11"/>
</dbReference>
<dbReference type="EMBL" id="JARFPK010000049">
    <property type="protein sequence ID" value="MDF0591601.1"/>
    <property type="molecule type" value="Genomic_DNA"/>
</dbReference>
<gene>
    <name evidence="4" type="ORF">P0O15_04865</name>
    <name evidence="5" type="ORF">P0O15_10570</name>
</gene>
<dbReference type="EMBL" id="JARFPK010000013">
    <property type="protein sequence ID" value="MDF0590507.1"/>
    <property type="molecule type" value="Genomic_DNA"/>
</dbReference>
<dbReference type="InterPro" id="IPR047654">
    <property type="entry name" value="IS1634_transpos"/>
</dbReference>
<evidence type="ECO:0000313" key="5">
    <source>
        <dbReference type="EMBL" id="MDF0591601.1"/>
    </source>
</evidence>
<name>A0ABT5XA58_9EURY</name>
<protein>
    <submittedName>
        <fullName evidence="5">IS1634 family transposase</fullName>
    </submittedName>
</protein>
<evidence type="ECO:0000259" key="3">
    <source>
        <dbReference type="Pfam" id="PF14104"/>
    </source>
</evidence>
<keyword evidence="1" id="KW-0472">Membrane</keyword>
<evidence type="ECO:0000256" key="1">
    <source>
        <dbReference type="SAM" id="Phobius"/>
    </source>
</evidence>
<keyword evidence="1" id="KW-1133">Transmembrane helix</keyword>